<dbReference type="GO" id="GO:0004784">
    <property type="term" value="F:superoxide dismutase activity"/>
    <property type="evidence" value="ECO:0007669"/>
    <property type="project" value="UniProtKB-EC"/>
</dbReference>
<dbReference type="PANTHER" id="PTHR11404">
    <property type="entry name" value="SUPEROXIDE DISMUTASE 2"/>
    <property type="match status" value="1"/>
</dbReference>
<dbReference type="EMBL" id="CAJJDN010000090">
    <property type="protein sequence ID" value="CAD8108206.1"/>
    <property type="molecule type" value="Genomic_DNA"/>
</dbReference>
<dbReference type="EC" id="1.15.1.1" evidence="2"/>
<dbReference type="InterPro" id="IPR050265">
    <property type="entry name" value="Fe/Mn_Superoxide_Dismutase"/>
</dbReference>
<evidence type="ECO:0000256" key="3">
    <source>
        <dbReference type="ARBA" id="ARBA00022723"/>
    </source>
</evidence>
<dbReference type="Pfam" id="PF00081">
    <property type="entry name" value="Sod_Fe_N"/>
    <property type="match status" value="1"/>
</dbReference>
<comment type="caution">
    <text evidence="6">The sequence shown here is derived from an EMBL/GenBank/DDBJ whole genome shotgun (WGS) entry which is preliminary data.</text>
</comment>
<dbReference type="GO" id="GO:0005739">
    <property type="term" value="C:mitochondrion"/>
    <property type="evidence" value="ECO:0007669"/>
    <property type="project" value="TreeGrafter"/>
</dbReference>
<feature type="domain" description="Manganese/iron superoxide dismutase N-terminal" evidence="5">
    <location>
        <begin position="2"/>
        <end position="47"/>
    </location>
</feature>
<evidence type="ECO:0000313" key="7">
    <source>
        <dbReference type="Proteomes" id="UP000692954"/>
    </source>
</evidence>
<keyword evidence="7" id="KW-1185">Reference proteome</keyword>
<accession>A0A8S1PYD4</accession>
<protein>
    <recommendedName>
        <fullName evidence="2">superoxide dismutase</fullName>
        <ecNumber evidence="2">1.15.1.1</ecNumber>
    </recommendedName>
</protein>
<dbReference type="PANTHER" id="PTHR11404:SF6">
    <property type="entry name" value="SUPEROXIDE DISMUTASE [MN], MITOCHONDRIAL"/>
    <property type="match status" value="1"/>
</dbReference>
<sequence length="153" mass="17631">MNNLNAAQEQLEDALIKNDVYRIANLQGFIKFKLGGYLNHSLFWENLTSIKNGGGQLPDVNSALVQEINKNWGNIENFKTFFNTRTAVDGDSQELINNQKNQDIQNFAIEKFHKIMVLHQSQDIRMRDLISQQIFGKSLIGKMQKTRYNQALK</sequence>
<name>A0A8S1PYD4_9CILI</name>
<keyword evidence="4" id="KW-0560">Oxidoreductase</keyword>
<dbReference type="InterPro" id="IPR019831">
    <property type="entry name" value="Mn/Fe_SOD_N"/>
</dbReference>
<evidence type="ECO:0000256" key="4">
    <source>
        <dbReference type="ARBA" id="ARBA00023002"/>
    </source>
</evidence>
<dbReference type="GO" id="GO:0030145">
    <property type="term" value="F:manganese ion binding"/>
    <property type="evidence" value="ECO:0007669"/>
    <property type="project" value="TreeGrafter"/>
</dbReference>
<evidence type="ECO:0000256" key="2">
    <source>
        <dbReference type="ARBA" id="ARBA00012682"/>
    </source>
</evidence>
<keyword evidence="3" id="KW-0479">Metal-binding</keyword>
<gene>
    <name evidence="6" type="ORF">PSON_ATCC_30995.1.T0900182</name>
</gene>
<comment type="similarity">
    <text evidence="1">Belongs to the iron/manganese superoxide dismutase family.</text>
</comment>
<dbReference type="Proteomes" id="UP000692954">
    <property type="component" value="Unassembled WGS sequence"/>
</dbReference>
<dbReference type="OrthoDB" id="239262at2759"/>
<organism evidence="6 7">
    <name type="scientific">Paramecium sonneborni</name>
    <dbReference type="NCBI Taxonomy" id="65129"/>
    <lineage>
        <taxon>Eukaryota</taxon>
        <taxon>Sar</taxon>
        <taxon>Alveolata</taxon>
        <taxon>Ciliophora</taxon>
        <taxon>Intramacronucleata</taxon>
        <taxon>Oligohymenophorea</taxon>
        <taxon>Peniculida</taxon>
        <taxon>Parameciidae</taxon>
        <taxon>Paramecium</taxon>
    </lineage>
</organism>
<evidence type="ECO:0000256" key="1">
    <source>
        <dbReference type="ARBA" id="ARBA00008714"/>
    </source>
</evidence>
<proteinExistence type="inferred from homology"/>
<evidence type="ECO:0000259" key="5">
    <source>
        <dbReference type="Pfam" id="PF00081"/>
    </source>
</evidence>
<evidence type="ECO:0000313" key="6">
    <source>
        <dbReference type="EMBL" id="CAD8108206.1"/>
    </source>
</evidence>
<reference evidence="6" key="1">
    <citation type="submission" date="2021-01" db="EMBL/GenBank/DDBJ databases">
        <authorList>
            <consortium name="Genoscope - CEA"/>
            <person name="William W."/>
        </authorList>
    </citation>
    <scope>NUCLEOTIDE SEQUENCE</scope>
</reference>
<dbReference type="AlphaFoldDB" id="A0A8S1PYD4"/>